<organism evidence="1">
    <name type="scientific">Clostridioides difficile</name>
    <name type="common">Peptoclostridium difficile</name>
    <dbReference type="NCBI Taxonomy" id="1496"/>
    <lineage>
        <taxon>Bacteria</taxon>
        <taxon>Bacillati</taxon>
        <taxon>Bacillota</taxon>
        <taxon>Clostridia</taxon>
        <taxon>Peptostreptococcales</taxon>
        <taxon>Peptostreptococcaceae</taxon>
        <taxon>Clostridioides</taxon>
    </lineage>
</organism>
<name>A0A381I957_CLODI</name>
<evidence type="ECO:0000313" key="1">
    <source>
        <dbReference type="EMBL" id="SUY23022.1"/>
    </source>
</evidence>
<gene>
    <name evidence="1" type="ORF">NCTC13307_01508</name>
</gene>
<accession>A0A381I957</accession>
<sequence>MASYFMDIKKYMEYINQKSIKLVDIVENDIISYLIKLEKIMYQ</sequence>
<proteinExistence type="predicted"/>
<dbReference type="AlphaFoldDB" id="A0A381I957"/>
<protein>
    <submittedName>
        <fullName evidence="1">Tyrosine recombinase</fullName>
    </submittedName>
</protein>
<reference evidence="1" key="1">
    <citation type="submission" date="2018-06" db="EMBL/GenBank/DDBJ databases">
        <authorList>
            <consortium name="Pathogen Informatics"/>
            <person name="Doyle S."/>
        </authorList>
    </citation>
    <scope>NUCLEOTIDE SEQUENCE</scope>
    <source>
        <strain evidence="1">NCTC13307</strain>
    </source>
</reference>
<dbReference type="EMBL" id="UFWD01000001">
    <property type="protein sequence ID" value="SUY23022.1"/>
    <property type="molecule type" value="Genomic_DNA"/>
</dbReference>